<keyword evidence="10" id="KW-0455">Luminescence</keyword>
<evidence type="ECO:0000259" key="14">
    <source>
        <dbReference type="Pfam" id="PF13193"/>
    </source>
</evidence>
<dbReference type="eggNOG" id="KOG1176">
    <property type="taxonomic scope" value="Eukaryota"/>
</dbReference>
<keyword evidence="11" id="KW-0599">Photoprotein</keyword>
<dbReference type="AlphaFoldDB" id="B0W6R4"/>
<reference evidence="16" key="2">
    <citation type="submission" date="2021-02" db="UniProtKB">
        <authorList>
            <consortium name="EnsemblMetazoa"/>
        </authorList>
    </citation>
    <scope>IDENTIFICATION</scope>
    <source>
        <strain evidence="16">JHB</strain>
    </source>
</reference>
<organism>
    <name type="scientific">Culex quinquefasciatus</name>
    <name type="common">Southern house mosquito</name>
    <name type="synonym">Culex pungens</name>
    <dbReference type="NCBI Taxonomy" id="7176"/>
    <lineage>
        <taxon>Eukaryota</taxon>
        <taxon>Metazoa</taxon>
        <taxon>Ecdysozoa</taxon>
        <taxon>Arthropoda</taxon>
        <taxon>Hexapoda</taxon>
        <taxon>Insecta</taxon>
        <taxon>Pterygota</taxon>
        <taxon>Neoptera</taxon>
        <taxon>Endopterygota</taxon>
        <taxon>Diptera</taxon>
        <taxon>Nematocera</taxon>
        <taxon>Culicoidea</taxon>
        <taxon>Culicidae</taxon>
        <taxon>Culicinae</taxon>
        <taxon>Culicini</taxon>
        <taxon>Culex</taxon>
        <taxon>Culex</taxon>
    </lineage>
</organism>
<evidence type="ECO:0000256" key="1">
    <source>
        <dbReference type="ARBA" id="ARBA00004275"/>
    </source>
</evidence>
<dbReference type="GO" id="GO:0004467">
    <property type="term" value="F:long-chain fatty acid-CoA ligase activity"/>
    <property type="evidence" value="ECO:0007669"/>
    <property type="project" value="TreeGrafter"/>
</dbReference>
<comment type="subcellular location">
    <subcellularLocation>
        <location evidence="1">Peroxisome</location>
    </subcellularLocation>
</comment>
<name>B0W6R4_CULQU</name>
<keyword evidence="15" id="KW-0436">Ligase</keyword>
<comment type="similarity">
    <text evidence="2">Belongs to the ATP-dependent AMP-binding enzyme family.</text>
</comment>
<dbReference type="FunCoup" id="B0W6R4">
    <property type="interactions" value="286"/>
</dbReference>
<dbReference type="SUPFAM" id="SSF56801">
    <property type="entry name" value="Acetyl-CoA synthetase-like"/>
    <property type="match status" value="1"/>
</dbReference>
<dbReference type="VEuPathDB" id="VectorBase:CQUJHB018007"/>
<keyword evidence="9" id="KW-0576">Peroxisome</keyword>
<dbReference type="PANTHER" id="PTHR24096">
    <property type="entry name" value="LONG-CHAIN-FATTY-ACID--COA LIGASE"/>
    <property type="match status" value="1"/>
</dbReference>
<evidence type="ECO:0000313" key="15">
    <source>
        <dbReference type="EMBL" id="EDS36895.1"/>
    </source>
</evidence>
<dbReference type="InterPro" id="IPR020845">
    <property type="entry name" value="AMP-binding_CS"/>
</dbReference>
<comment type="catalytic activity">
    <reaction evidence="12">
        <text>firefly D-luciferin + ATP + O2 = firefly oxyluciferin + hnu + AMP + CO2 + diphosphate</text>
        <dbReference type="Rhea" id="RHEA:10732"/>
        <dbReference type="ChEBI" id="CHEBI:15379"/>
        <dbReference type="ChEBI" id="CHEBI:16526"/>
        <dbReference type="ChEBI" id="CHEBI:16792"/>
        <dbReference type="ChEBI" id="CHEBI:30212"/>
        <dbReference type="ChEBI" id="CHEBI:30616"/>
        <dbReference type="ChEBI" id="CHEBI:33019"/>
        <dbReference type="ChEBI" id="CHEBI:58038"/>
        <dbReference type="ChEBI" id="CHEBI:456215"/>
        <dbReference type="EC" id="1.13.12.7"/>
    </reaction>
</comment>
<feature type="domain" description="AMP-dependent synthetase/ligase" evidence="13">
    <location>
        <begin position="133"/>
        <end position="511"/>
    </location>
</feature>
<dbReference type="EnsemblMetazoa" id="CPIJ002867-RA">
    <property type="protein sequence ID" value="CPIJ002867-PA"/>
    <property type="gene ID" value="CPIJ002867"/>
</dbReference>
<evidence type="ECO:0000256" key="7">
    <source>
        <dbReference type="ARBA" id="ARBA00023002"/>
    </source>
</evidence>
<dbReference type="GO" id="GO:0005777">
    <property type="term" value="C:peroxisome"/>
    <property type="evidence" value="ECO:0007669"/>
    <property type="project" value="UniProtKB-SubCell"/>
</dbReference>
<evidence type="ECO:0000256" key="10">
    <source>
        <dbReference type="ARBA" id="ARBA00023223"/>
    </source>
</evidence>
<dbReference type="FunFam" id="3.40.50.12780:FF:000003">
    <property type="entry name" value="Long-chain-fatty-acid--CoA ligase FadD"/>
    <property type="match status" value="1"/>
</dbReference>
<dbReference type="OrthoDB" id="10253869at2759"/>
<evidence type="ECO:0000256" key="5">
    <source>
        <dbReference type="ARBA" id="ARBA00022741"/>
    </source>
</evidence>
<evidence type="ECO:0000256" key="4">
    <source>
        <dbReference type="ARBA" id="ARBA00019043"/>
    </source>
</evidence>
<dbReference type="InterPro" id="IPR000873">
    <property type="entry name" value="AMP-dep_synth/lig_dom"/>
</dbReference>
<keyword evidence="8" id="KW-0503">Monooxygenase</keyword>
<dbReference type="Pfam" id="PF00501">
    <property type="entry name" value="AMP-binding"/>
    <property type="match status" value="1"/>
</dbReference>
<dbReference type="HOGENOM" id="CLU_000022_59_2_1"/>
<dbReference type="Gene3D" id="3.30.300.30">
    <property type="match status" value="1"/>
</dbReference>
<dbReference type="VEuPathDB" id="VectorBase:CPIJ002867"/>
<feature type="domain" description="AMP-binding enzyme C-terminal" evidence="14">
    <location>
        <begin position="562"/>
        <end position="638"/>
    </location>
</feature>
<evidence type="ECO:0000313" key="16">
    <source>
        <dbReference type="EnsemblMetazoa" id="CPIJ002867-PA"/>
    </source>
</evidence>
<dbReference type="FunFam" id="3.30.300.30:FF:000007">
    <property type="entry name" value="4-coumarate--CoA ligase 2"/>
    <property type="match status" value="1"/>
</dbReference>
<reference evidence="15" key="1">
    <citation type="submission" date="2007-03" db="EMBL/GenBank/DDBJ databases">
        <title>Annotation of Culex pipiens quinquefasciatus.</title>
        <authorList>
            <consortium name="The Broad Institute Genome Sequencing Platform"/>
            <person name="Atkinson P.W."/>
            <person name="Hemingway J."/>
            <person name="Christensen B.M."/>
            <person name="Higgs S."/>
            <person name="Kodira C."/>
            <person name="Hannick L."/>
            <person name="Megy K."/>
            <person name="O'Leary S."/>
            <person name="Pearson M."/>
            <person name="Haas B.J."/>
            <person name="Mauceli E."/>
            <person name="Wortman J.R."/>
            <person name="Lee N.H."/>
            <person name="Guigo R."/>
            <person name="Stanke M."/>
            <person name="Alvarado L."/>
            <person name="Amedeo P."/>
            <person name="Antoine C.H."/>
            <person name="Arensburger P."/>
            <person name="Bidwell S.L."/>
            <person name="Crawford M."/>
            <person name="Camaro F."/>
            <person name="Devon K."/>
            <person name="Engels R."/>
            <person name="Hammond M."/>
            <person name="Howarth C."/>
            <person name="Koehrsen M."/>
            <person name="Lawson D."/>
            <person name="Montgomery P."/>
            <person name="Nene V."/>
            <person name="Nusbaum C."/>
            <person name="Puiu D."/>
            <person name="Romero-Severson J."/>
            <person name="Severson D.W."/>
            <person name="Shumway M."/>
            <person name="Sisk P."/>
            <person name="Stolte C."/>
            <person name="Zeng Q."/>
            <person name="Eisenstadt E."/>
            <person name="Fraser-Liggett C."/>
            <person name="Strausberg R."/>
            <person name="Galagan J."/>
            <person name="Birren B."/>
            <person name="Collins F.H."/>
        </authorList>
    </citation>
    <scope>NUCLEOTIDE SEQUENCE [LARGE SCALE GENOMIC DNA]</scope>
    <source>
        <strain evidence="15">JHB</strain>
    </source>
</reference>
<dbReference type="STRING" id="7176.B0W6R4"/>
<evidence type="ECO:0000256" key="12">
    <source>
        <dbReference type="ARBA" id="ARBA00048497"/>
    </source>
</evidence>
<dbReference type="OMA" id="IPINPIY"/>
<dbReference type="EC" id="1.13.12.7" evidence="3"/>
<keyword evidence="17" id="KW-1185">Reference proteome</keyword>
<keyword evidence="6" id="KW-0067">ATP-binding</keyword>
<proteinExistence type="inferred from homology"/>
<dbReference type="Gene3D" id="3.40.50.12780">
    <property type="entry name" value="N-terminal domain of ligase-like"/>
    <property type="match status" value="1"/>
</dbReference>
<evidence type="ECO:0000256" key="9">
    <source>
        <dbReference type="ARBA" id="ARBA00023140"/>
    </source>
</evidence>
<evidence type="ECO:0000256" key="2">
    <source>
        <dbReference type="ARBA" id="ARBA00006432"/>
    </source>
</evidence>
<protein>
    <recommendedName>
        <fullName evidence="4">Luciferin 4-monooxygenase</fullName>
        <ecNumber evidence="3">1.13.12.7</ecNumber>
    </recommendedName>
</protein>
<dbReference type="GO" id="GO:0005524">
    <property type="term" value="F:ATP binding"/>
    <property type="evidence" value="ECO:0007669"/>
    <property type="project" value="UniProtKB-KW"/>
</dbReference>
<sequence>MRNVTRRRQQEITDKSSYSKPVLRWLVLDFKDVLSLCYNGNSQQELYTQMKDNIHKIMIRGATSHLARLSNATSAVKSSWRKQCVQLLSTKSQIKYLEESTFPLENGLEQNSLYGKSLQVPYTTVENYIWDSFSQWTNKTAVVCGVTGRHYTYGTLRDHCAALAIRLQQKCKLNFGNTLAICLPNVPEFPLICFGAIEAGLVITTINPIYTAEEISRQLVDSDSKILFGAVSNYSVLKEATKLAQRNIPIVCLKTSTEESLPEGAIDFAELANPSGVHFSSLQRHSRDPDDVVFMPYSSGTTGLPKGVELTHTNIVSNSEMLAVKAGQSSVVLPTTDSFQDVLPCVLPMFHIYGLTVTMISKLAKGTKLVTLPAFRPDTFLKALTEHKGTVLHAVPPIIMFLSNHDMVKPQHMETVRNIFSGAAPMGALDAEKLIAKAPKIVFAQGYGLTETSPVVLIGALGSNNYASVGSPPPRTQAKIVDLNDPTNTALGPNQSGELLVRGPQVMKGYHNNKQATDDIFTEGGWLRTGDIAHYDDNAEFYITDRLKELIKVKGFQVAPAELEEILRDHPAVADAAVVGQPHPVSGEVPRAFIVPKQNAKITDEELKQFVAGKVAVYKKLEGGVTFIKEIPKNPSGKILRRVLKEEYCS</sequence>
<evidence type="ECO:0000256" key="6">
    <source>
        <dbReference type="ARBA" id="ARBA00022840"/>
    </source>
</evidence>
<keyword evidence="7" id="KW-0560">Oxidoreductase</keyword>
<dbReference type="InterPro" id="IPR025110">
    <property type="entry name" value="AMP-bd_C"/>
</dbReference>
<evidence type="ECO:0000313" key="17">
    <source>
        <dbReference type="Proteomes" id="UP000002320"/>
    </source>
</evidence>
<evidence type="ECO:0000256" key="8">
    <source>
        <dbReference type="ARBA" id="ARBA00023033"/>
    </source>
</evidence>
<dbReference type="Proteomes" id="UP000002320">
    <property type="component" value="Unassembled WGS sequence"/>
</dbReference>
<accession>B0W6R4</accession>
<dbReference type="KEGG" id="cqu:CpipJ_CPIJ002867"/>
<dbReference type="GO" id="GO:0008218">
    <property type="term" value="P:bioluminescence"/>
    <property type="evidence" value="ECO:0007669"/>
    <property type="project" value="UniProtKB-KW"/>
</dbReference>
<evidence type="ECO:0000259" key="13">
    <source>
        <dbReference type="Pfam" id="PF00501"/>
    </source>
</evidence>
<evidence type="ECO:0000256" key="3">
    <source>
        <dbReference type="ARBA" id="ARBA00012532"/>
    </source>
</evidence>
<keyword evidence="5" id="KW-0547">Nucleotide-binding</keyword>
<dbReference type="InterPro" id="IPR042099">
    <property type="entry name" value="ANL_N_sf"/>
</dbReference>
<dbReference type="GO" id="GO:0004497">
    <property type="term" value="F:monooxygenase activity"/>
    <property type="evidence" value="ECO:0007669"/>
    <property type="project" value="UniProtKB-KW"/>
</dbReference>
<dbReference type="EMBL" id="DS231849">
    <property type="protein sequence ID" value="EDS36895.1"/>
    <property type="molecule type" value="Genomic_DNA"/>
</dbReference>
<dbReference type="InParanoid" id="B0W6R4"/>
<dbReference type="CDD" id="cd05911">
    <property type="entry name" value="Firefly_Luc_like"/>
    <property type="match status" value="1"/>
</dbReference>
<dbReference type="Pfam" id="PF13193">
    <property type="entry name" value="AMP-binding_C"/>
    <property type="match status" value="1"/>
</dbReference>
<dbReference type="PANTHER" id="PTHR24096:SF422">
    <property type="entry name" value="BCDNA.GH02901"/>
    <property type="match status" value="1"/>
</dbReference>
<dbReference type="GO" id="GO:0046949">
    <property type="term" value="P:fatty-acyl-CoA biosynthetic process"/>
    <property type="evidence" value="ECO:0007669"/>
    <property type="project" value="TreeGrafter"/>
</dbReference>
<dbReference type="PROSITE" id="PS00455">
    <property type="entry name" value="AMP_BINDING"/>
    <property type="match status" value="1"/>
</dbReference>
<dbReference type="InterPro" id="IPR045851">
    <property type="entry name" value="AMP-bd_C_sf"/>
</dbReference>
<evidence type="ECO:0000256" key="11">
    <source>
        <dbReference type="ARBA" id="ARBA00023262"/>
    </source>
</evidence>
<gene>
    <name evidence="16" type="primary">6034012</name>
    <name evidence="15" type="ORF">CpipJ_CPIJ002867</name>
</gene>